<sequence>MTTIARPTFVVHVGDDGQPWIRIEPGPQSSPITDSSYGFQLAPGTSRADAEQVAKYLGEKLEYFIKL</sequence>
<dbReference type="AlphaFoldDB" id="A0A2R7UB75"/>
<proteinExistence type="predicted"/>
<dbReference type="EMBL" id="QANO01000190">
    <property type="protein sequence ID" value="PTU49271.1"/>
    <property type="molecule type" value="Genomic_DNA"/>
</dbReference>
<comment type="caution">
    <text evidence="1">The sequence shown here is derived from an EMBL/GenBank/DDBJ whole genome shotgun (WGS) entry which is preliminary data.</text>
</comment>
<accession>A0A2R7UB75</accession>
<evidence type="ECO:0000313" key="1">
    <source>
        <dbReference type="EMBL" id="PTU49271.1"/>
    </source>
</evidence>
<dbReference type="Proteomes" id="UP000244874">
    <property type="component" value="Unassembled WGS sequence"/>
</dbReference>
<reference evidence="1 2" key="1">
    <citation type="submission" date="2018-04" db="EMBL/GenBank/DDBJ databases">
        <authorList>
            <person name="Go L.Y."/>
            <person name="Mitchell J.A."/>
        </authorList>
    </citation>
    <scope>NUCLEOTIDE SEQUENCE [LARGE SCALE GENOMIC DNA]</scope>
    <source>
        <strain evidence="1 2">KCJK7865</strain>
    </source>
</reference>
<gene>
    <name evidence="1" type="ORF">DBB42_26260</name>
</gene>
<protein>
    <submittedName>
        <fullName evidence="1">Uncharacterized protein</fullName>
    </submittedName>
</protein>
<name>A0A2R7UB75_PSEDL</name>
<evidence type="ECO:0000313" key="2">
    <source>
        <dbReference type="Proteomes" id="UP000244874"/>
    </source>
</evidence>
<organism evidence="1 2">
    <name type="scientific">Pseudomonas plecoglossicida</name>
    <dbReference type="NCBI Taxonomy" id="70775"/>
    <lineage>
        <taxon>Bacteria</taxon>
        <taxon>Pseudomonadati</taxon>
        <taxon>Pseudomonadota</taxon>
        <taxon>Gammaproteobacteria</taxon>
        <taxon>Pseudomonadales</taxon>
        <taxon>Pseudomonadaceae</taxon>
        <taxon>Pseudomonas</taxon>
    </lineage>
</organism>